<dbReference type="CDD" id="cd00009">
    <property type="entry name" value="AAA"/>
    <property type="match status" value="1"/>
</dbReference>
<dbReference type="PROSITE" id="PS50110">
    <property type="entry name" value="RESPONSE_REGULATORY"/>
    <property type="match status" value="1"/>
</dbReference>
<dbReference type="SUPFAM" id="SSF52540">
    <property type="entry name" value="P-loop containing nucleoside triphosphate hydrolases"/>
    <property type="match status" value="1"/>
</dbReference>
<dbReference type="InterPro" id="IPR002197">
    <property type="entry name" value="HTH_Fis"/>
</dbReference>
<evidence type="ECO:0000313" key="9">
    <source>
        <dbReference type="Proteomes" id="UP001171916"/>
    </source>
</evidence>
<accession>A0ABT7YFH5</accession>
<keyword evidence="2" id="KW-0067">ATP-binding</keyword>
<gene>
    <name evidence="8" type="ORF">QVH07_13770</name>
</gene>
<comment type="caution">
    <text evidence="8">The sequence shown here is derived from an EMBL/GenBank/DDBJ whole genome shotgun (WGS) entry which is preliminary data.</text>
</comment>
<dbReference type="InterPro" id="IPR025662">
    <property type="entry name" value="Sigma_54_int_dom_ATP-bd_1"/>
</dbReference>
<dbReference type="InterPro" id="IPR025943">
    <property type="entry name" value="Sigma_54_int_dom_ATP-bd_2"/>
</dbReference>
<dbReference type="InterPro" id="IPR058031">
    <property type="entry name" value="AAA_lid_NorR"/>
</dbReference>
<dbReference type="PROSITE" id="PS00675">
    <property type="entry name" value="SIGMA54_INTERACT_1"/>
    <property type="match status" value="1"/>
</dbReference>
<dbReference type="RefSeq" id="WP_290001335.1">
    <property type="nucleotide sequence ID" value="NZ_JAUEPH010000006.1"/>
</dbReference>
<evidence type="ECO:0000256" key="4">
    <source>
        <dbReference type="ARBA" id="ARBA00023163"/>
    </source>
</evidence>
<protein>
    <submittedName>
        <fullName evidence="8">Sigma-54 dependent transcriptional regulator</fullName>
    </submittedName>
</protein>
<dbReference type="InterPro" id="IPR027417">
    <property type="entry name" value="P-loop_NTPase"/>
</dbReference>
<evidence type="ECO:0000256" key="2">
    <source>
        <dbReference type="ARBA" id="ARBA00022840"/>
    </source>
</evidence>
<sequence>MKRILIIDDEQDICTLLKRFFQKKGFEVDTSLSGKEGIKSIQNGEFDLVICDFRLPDHTGLEILERIKILQKNLQVIIITGYSDVRIAVEALKKGAFDYVTKPLFPDEILHTVNRALAGDGQMEVKPKAKRKKSSKRTFVTGTSHQSKTARKHIELIAPTDLSVIVSGETGTGKEFVARSIHEKSKRSGNPFVAVDCGALPKELAASELFGHVKGAFTGAISDKKGCFELASGGTLFLDEIGNLTYENQIKLLRVLQERVVKKVGGSKDISVDVRVIAATNEDLKAAVNSGDFREDLYHRLNEFSITLAPLRERKEDIVTFSRHFLIESNERLDKNIEDFDSDVLEILRSYHWYGNLRELGNVIRRSVLLSQGKKLTAETLPEEIKNPEMDAKVEGVKTEFYKGKTLKEVVAIAEEKAIRSAMEITDNNKSEMARLLGVDRKTLYNKLKSHRIDFQ</sequence>
<dbReference type="EMBL" id="JAUEPH010000006">
    <property type="protein sequence ID" value="MDN3205226.1"/>
    <property type="molecule type" value="Genomic_DNA"/>
</dbReference>
<organism evidence="8 9">
    <name type="scientific">Algoriphagus sediminis</name>
    <dbReference type="NCBI Taxonomy" id="3057113"/>
    <lineage>
        <taxon>Bacteria</taxon>
        <taxon>Pseudomonadati</taxon>
        <taxon>Bacteroidota</taxon>
        <taxon>Cytophagia</taxon>
        <taxon>Cytophagales</taxon>
        <taxon>Cyclobacteriaceae</taxon>
        <taxon>Algoriphagus</taxon>
    </lineage>
</organism>
<dbReference type="SMART" id="SM00382">
    <property type="entry name" value="AAA"/>
    <property type="match status" value="1"/>
</dbReference>
<dbReference type="PROSITE" id="PS00676">
    <property type="entry name" value="SIGMA54_INTERACT_2"/>
    <property type="match status" value="1"/>
</dbReference>
<dbReference type="Pfam" id="PF00072">
    <property type="entry name" value="Response_reg"/>
    <property type="match status" value="1"/>
</dbReference>
<evidence type="ECO:0000259" key="6">
    <source>
        <dbReference type="PROSITE" id="PS50045"/>
    </source>
</evidence>
<dbReference type="InterPro" id="IPR011006">
    <property type="entry name" value="CheY-like_superfamily"/>
</dbReference>
<dbReference type="PROSITE" id="PS50045">
    <property type="entry name" value="SIGMA54_INTERACT_4"/>
    <property type="match status" value="1"/>
</dbReference>
<dbReference type="Pfam" id="PF25601">
    <property type="entry name" value="AAA_lid_14"/>
    <property type="match status" value="1"/>
</dbReference>
<feature type="modified residue" description="4-aspartylphosphate" evidence="5">
    <location>
        <position position="52"/>
    </location>
</feature>
<dbReference type="InterPro" id="IPR002078">
    <property type="entry name" value="Sigma_54_int"/>
</dbReference>
<keyword evidence="5" id="KW-0597">Phosphoprotein</keyword>
<keyword evidence="9" id="KW-1185">Reference proteome</keyword>
<dbReference type="SUPFAM" id="SSF52172">
    <property type="entry name" value="CheY-like"/>
    <property type="match status" value="1"/>
</dbReference>
<keyword evidence="4" id="KW-0804">Transcription</keyword>
<dbReference type="SMART" id="SM00448">
    <property type="entry name" value="REC"/>
    <property type="match status" value="1"/>
</dbReference>
<dbReference type="Pfam" id="PF02954">
    <property type="entry name" value="HTH_8"/>
    <property type="match status" value="1"/>
</dbReference>
<dbReference type="PANTHER" id="PTHR32071:SF81">
    <property type="entry name" value="PROPIONATE CATABOLISM OPERON REGULATORY PROTEIN"/>
    <property type="match status" value="1"/>
</dbReference>
<feature type="domain" description="Response regulatory" evidence="7">
    <location>
        <begin position="3"/>
        <end position="117"/>
    </location>
</feature>
<evidence type="ECO:0000313" key="8">
    <source>
        <dbReference type="EMBL" id="MDN3205226.1"/>
    </source>
</evidence>
<keyword evidence="1" id="KW-0547">Nucleotide-binding</keyword>
<dbReference type="PRINTS" id="PR01590">
    <property type="entry name" value="HTHFIS"/>
</dbReference>
<dbReference type="SUPFAM" id="SSF46689">
    <property type="entry name" value="Homeodomain-like"/>
    <property type="match status" value="1"/>
</dbReference>
<dbReference type="PANTHER" id="PTHR32071">
    <property type="entry name" value="TRANSCRIPTIONAL REGULATORY PROTEIN"/>
    <property type="match status" value="1"/>
</dbReference>
<evidence type="ECO:0000256" key="1">
    <source>
        <dbReference type="ARBA" id="ARBA00022741"/>
    </source>
</evidence>
<feature type="domain" description="Sigma-54 factor interaction" evidence="6">
    <location>
        <begin position="140"/>
        <end position="369"/>
    </location>
</feature>
<dbReference type="InterPro" id="IPR009057">
    <property type="entry name" value="Homeodomain-like_sf"/>
</dbReference>
<keyword evidence="3" id="KW-0805">Transcription regulation</keyword>
<dbReference type="Gene3D" id="1.10.10.60">
    <property type="entry name" value="Homeodomain-like"/>
    <property type="match status" value="1"/>
</dbReference>
<evidence type="ECO:0000256" key="3">
    <source>
        <dbReference type="ARBA" id="ARBA00023015"/>
    </source>
</evidence>
<dbReference type="Gene3D" id="1.10.8.60">
    <property type="match status" value="1"/>
</dbReference>
<evidence type="ECO:0000259" key="7">
    <source>
        <dbReference type="PROSITE" id="PS50110"/>
    </source>
</evidence>
<dbReference type="InterPro" id="IPR001789">
    <property type="entry name" value="Sig_transdc_resp-reg_receiver"/>
</dbReference>
<dbReference type="InterPro" id="IPR003593">
    <property type="entry name" value="AAA+_ATPase"/>
</dbReference>
<proteinExistence type="predicted"/>
<reference evidence="8" key="1">
    <citation type="submission" date="2023-06" db="EMBL/GenBank/DDBJ databases">
        <title>Robiginitalea aurantiacus sp. nov. and Algoriphagus sediminis sp. nov., isolated from coastal sediment.</title>
        <authorList>
            <person name="Zhou Z.Y."/>
            <person name="An J."/>
            <person name="Jia Y.W."/>
            <person name="Du Z.J."/>
        </authorList>
    </citation>
    <scope>NUCLEOTIDE SEQUENCE</scope>
    <source>
        <strain evidence="8">C2-7</strain>
    </source>
</reference>
<dbReference type="Gene3D" id="3.40.50.300">
    <property type="entry name" value="P-loop containing nucleotide triphosphate hydrolases"/>
    <property type="match status" value="1"/>
</dbReference>
<name>A0ABT7YFH5_9BACT</name>
<dbReference type="Proteomes" id="UP001171916">
    <property type="component" value="Unassembled WGS sequence"/>
</dbReference>
<evidence type="ECO:0000256" key="5">
    <source>
        <dbReference type="PROSITE-ProRule" id="PRU00169"/>
    </source>
</evidence>
<dbReference type="Gene3D" id="3.40.50.2300">
    <property type="match status" value="1"/>
</dbReference>
<dbReference type="Pfam" id="PF00158">
    <property type="entry name" value="Sigma54_activat"/>
    <property type="match status" value="1"/>
</dbReference>